<evidence type="ECO:0000313" key="7">
    <source>
        <dbReference type="EMBL" id="HGW91717.1"/>
    </source>
</evidence>
<proteinExistence type="inferred from homology"/>
<dbReference type="Pfam" id="PF01881">
    <property type="entry name" value="Cas_Cas6_C"/>
    <property type="match status" value="1"/>
</dbReference>
<keyword evidence="2" id="KW-0694">RNA-binding</keyword>
<dbReference type="InterPro" id="IPR045747">
    <property type="entry name" value="CRISPR-assoc_prot_Cas6_N_sf"/>
</dbReference>
<dbReference type="PIRSF" id="PIRSF005054">
    <property type="entry name" value="PF1131"/>
    <property type="match status" value="1"/>
</dbReference>
<protein>
    <recommendedName>
        <fullName evidence="4">CRISPR-associated endoribonuclease</fullName>
    </recommendedName>
</protein>
<dbReference type="Gene3D" id="3.30.70.1890">
    <property type="match status" value="1"/>
</dbReference>
<evidence type="ECO:0000256" key="1">
    <source>
        <dbReference type="ARBA" id="ARBA00005937"/>
    </source>
</evidence>
<comment type="caution">
    <text evidence="7">The sequence shown here is derived from an EMBL/GenBank/DDBJ whole genome shotgun (WGS) entry which is preliminary data.</text>
</comment>
<evidence type="ECO:0000256" key="4">
    <source>
        <dbReference type="PIRNR" id="PIRNR005054"/>
    </source>
</evidence>
<sequence>MRLKITIESLHRNISLPIHYNYLIQSFIYRNLSRELSKKIHDEGFKYERRNFRFFTFSRIFGDFEIIKNKIIFNRKCFLYISSPIPDILESFANNIVKRCDIKIGGNKCYIGGIEVIFFEVNKTEYLIRFLSPVTIYSTLIAPKGKKKTYYYTPFEEEFSDKIKENLLKKYIAINENLKDGLEFDIKPEKVSKMNEHIIIYKETVIKAWSGIYRINGSKELIKLGYECGLGSKNSQGFGMIEPYEKNIEKDT</sequence>
<evidence type="ECO:0000256" key="2">
    <source>
        <dbReference type="ARBA" id="ARBA00022884"/>
    </source>
</evidence>
<dbReference type="Pfam" id="PF21350">
    <property type="entry name" value="Cas6_I-A"/>
    <property type="match status" value="1"/>
</dbReference>
<dbReference type="PANTHER" id="PTHR36984">
    <property type="entry name" value="CRISPR-ASSOCIATED ENDORIBONUCLEASE CAS6 1"/>
    <property type="match status" value="1"/>
</dbReference>
<dbReference type="GO" id="GO:0051607">
    <property type="term" value="P:defense response to virus"/>
    <property type="evidence" value="ECO:0007669"/>
    <property type="project" value="UniProtKB-KW"/>
</dbReference>
<dbReference type="GO" id="GO:0003723">
    <property type="term" value="F:RNA binding"/>
    <property type="evidence" value="ECO:0007669"/>
    <property type="project" value="UniProtKB-KW"/>
</dbReference>
<feature type="active site" description="Proton acceptor" evidence="5">
    <location>
        <position position="29"/>
    </location>
</feature>
<dbReference type="NCBIfam" id="TIGR01877">
    <property type="entry name" value="cas_cas6"/>
    <property type="match status" value="1"/>
</dbReference>
<organism evidence="7">
    <name type="scientific">candidate division WOR-3 bacterium</name>
    <dbReference type="NCBI Taxonomy" id="2052148"/>
    <lineage>
        <taxon>Bacteria</taxon>
        <taxon>Bacteria division WOR-3</taxon>
    </lineage>
</organism>
<evidence type="ECO:0000259" key="6">
    <source>
        <dbReference type="Pfam" id="PF01881"/>
    </source>
</evidence>
<feature type="domain" description="CRISPR associated protein Cas6 C-terminal" evidence="6">
    <location>
        <begin position="123"/>
        <end position="242"/>
    </location>
</feature>
<comment type="similarity">
    <text evidence="1 4">Belongs to the CRISPR-associated protein Cas6/Cse3/CasE family.</text>
</comment>
<feature type="active site" description="Proton donor" evidence="5">
    <location>
        <position position="41"/>
    </location>
</feature>
<dbReference type="PANTHER" id="PTHR36984:SF1">
    <property type="entry name" value="CRISPR-ASSOCIATED ENDORIBONUCLEASE CAS6 1"/>
    <property type="match status" value="1"/>
</dbReference>
<name>A0A7C4U755_UNCW3</name>
<accession>A0A7C4U755</accession>
<reference evidence="7" key="1">
    <citation type="journal article" date="2020" name="mSystems">
        <title>Genome- and Community-Level Interaction Insights into Carbon Utilization and Element Cycling Functions of Hydrothermarchaeota in Hydrothermal Sediment.</title>
        <authorList>
            <person name="Zhou Z."/>
            <person name="Liu Y."/>
            <person name="Xu W."/>
            <person name="Pan J."/>
            <person name="Luo Z.H."/>
            <person name="Li M."/>
        </authorList>
    </citation>
    <scope>NUCLEOTIDE SEQUENCE [LARGE SCALE GENOMIC DNA]</scope>
    <source>
        <strain evidence="7">SpSt-780</strain>
    </source>
</reference>
<keyword evidence="3" id="KW-0051">Antiviral defense</keyword>
<evidence type="ECO:0000256" key="3">
    <source>
        <dbReference type="ARBA" id="ARBA00023118"/>
    </source>
</evidence>
<dbReference type="AlphaFoldDB" id="A0A7C4U755"/>
<evidence type="ECO:0000256" key="5">
    <source>
        <dbReference type="PIRSR" id="PIRSR005054-50"/>
    </source>
</evidence>
<gene>
    <name evidence="7" type="primary">cas6</name>
    <name evidence="7" type="ORF">ENV67_04150</name>
</gene>
<dbReference type="InterPro" id="IPR049435">
    <property type="entry name" value="Cas_Cas6_C"/>
</dbReference>
<dbReference type="Gene3D" id="3.30.70.1900">
    <property type="match status" value="1"/>
</dbReference>
<dbReference type="GO" id="GO:0016788">
    <property type="term" value="F:hydrolase activity, acting on ester bonds"/>
    <property type="evidence" value="ECO:0007669"/>
    <property type="project" value="InterPro"/>
</dbReference>
<comment type="function">
    <text evidence="4">CRISPR (clustered regularly interspaced short palindromic repeat), is an adaptive immune system that provides protection against mobile genetic elements (viruses, transposable elements and conjugative plasmids). CRISPR clusters contain sequences complementary to antecedent mobile elements and target invading nucleic acids. CRISPR clusters are transcribed and processed into CRISPR RNA (crRNA).</text>
</comment>
<dbReference type="EMBL" id="DTHG01000050">
    <property type="protein sequence ID" value="HGW91717.1"/>
    <property type="molecule type" value="Genomic_DNA"/>
</dbReference>
<dbReference type="CDD" id="cd21140">
    <property type="entry name" value="Cas6_I-like"/>
    <property type="match status" value="1"/>
</dbReference>
<dbReference type="InterPro" id="IPR010156">
    <property type="entry name" value="CRISPR-assoc_prot_Cas6"/>
</dbReference>